<sequence>MTTNHVEELKCLQESYGNLSKNCPDVMKAFGALHDASTKDGALSLKTKELIALGIAIVVKCTGCIQSHVKTAIDAGATREEIAETVGVAILMGGGPGTVYGAMALDAMEQYLAENNK</sequence>
<evidence type="ECO:0000313" key="2">
    <source>
        <dbReference type="EMBL" id="TCS90478.1"/>
    </source>
</evidence>
<dbReference type="GO" id="GO:0051920">
    <property type="term" value="F:peroxiredoxin activity"/>
    <property type="evidence" value="ECO:0007669"/>
    <property type="project" value="InterPro"/>
</dbReference>
<dbReference type="NCBIfam" id="TIGR00778">
    <property type="entry name" value="ahpD_dom"/>
    <property type="match status" value="1"/>
</dbReference>
<feature type="domain" description="Carboxymuconolactone decarboxylase-like" evidence="1">
    <location>
        <begin position="24"/>
        <end position="103"/>
    </location>
</feature>
<dbReference type="InterPro" id="IPR029032">
    <property type="entry name" value="AhpD-like"/>
</dbReference>
<protein>
    <submittedName>
        <fullName evidence="2">AhpD family alkylhydroperoxidase</fullName>
    </submittedName>
</protein>
<dbReference type="AlphaFoldDB" id="A0A4R3KY90"/>
<keyword evidence="2" id="KW-0560">Oxidoreductase</keyword>
<dbReference type="SUPFAM" id="SSF69118">
    <property type="entry name" value="AhpD-like"/>
    <property type="match status" value="1"/>
</dbReference>
<comment type="caution">
    <text evidence="2">The sequence shown here is derived from an EMBL/GenBank/DDBJ whole genome shotgun (WGS) entry which is preliminary data.</text>
</comment>
<organism evidence="2 3">
    <name type="scientific">Keratinibaculum paraultunense</name>
    <dbReference type="NCBI Taxonomy" id="1278232"/>
    <lineage>
        <taxon>Bacteria</taxon>
        <taxon>Bacillati</taxon>
        <taxon>Bacillota</taxon>
        <taxon>Tissierellia</taxon>
        <taxon>Tissierellales</taxon>
        <taxon>Tepidimicrobiaceae</taxon>
        <taxon>Keratinibaculum</taxon>
    </lineage>
</organism>
<gene>
    <name evidence="2" type="ORF">EDD65_10418</name>
</gene>
<accession>A0A4R3KY90</accession>
<dbReference type="Proteomes" id="UP000294567">
    <property type="component" value="Unassembled WGS sequence"/>
</dbReference>
<reference evidence="2 3" key="1">
    <citation type="submission" date="2019-03" db="EMBL/GenBank/DDBJ databases">
        <title>Genomic Encyclopedia of Type Strains, Phase IV (KMG-IV): sequencing the most valuable type-strain genomes for metagenomic binning, comparative biology and taxonomic classification.</title>
        <authorList>
            <person name="Goeker M."/>
        </authorList>
    </citation>
    <scope>NUCLEOTIDE SEQUENCE [LARGE SCALE GENOMIC DNA]</scope>
    <source>
        <strain evidence="2 3">DSM 26752</strain>
    </source>
</reference>
<evidence type="ECO:0000259" key="1">
    <source>
        <dbReference type="Pfam" id="PF02627"/>
    </source>
</evidence>
<dbReference type="InterPro" id="IPR003779">
    <property type="entry name" value="CMD-like"/>
</dbReference>
<dbReference type="Pfam" id="PF02627">
    <property type="entry name" value="CMD"/>
    <property type="match status" value="1"/>
</dbReference>
<keyword evidence="2" id="KW-0575">Peroxidase</keyword>
<dbReference type="PANTHER" id="PTHR33930:SF2">
    <property type="entry name" value="BLR3452 PROTEIN"/>
    <property type="match status" value="1"/>
</dbReference>
<keyword evidence="3" id="KW-1185">Reference proteome</keyword>
<name>A0A4R3KY90_9FIRM</name>
<dbReference type="InterPro" id="IPR004675">
    <property type="entry name" value="AhpD_core"/>
</dbReference>
<dbReference type="PANTHER" id="PTHR33930">
    <property type="entry name" value="ALKYL HYDROPEROXIDE REDUCTASE AHPD"/>
    <property type="match status" value="1"/>
</dbReference>
<evidence type="ECO:0000313" key="3">
    <source>
        <dbReference type="Proteomes" id="UP000294567"/>
    </source>
</evidence>
<proteinExistence type="predicted"/>
<dbReference type="OrthoDB" id="9806086at2"/>
<dbReference type="RefSeq" id="WP_132026715.1">
    <property type="nucleotide sequence ID" value="NZ_CP068564.1"/>
</dbReference>
<dbReference type="EMBL" id="SMAE01000004">
    <property type="protein sequence ID" value="TCS90478.1"/>
    <property type="molecule type" value="Genomic_DNA"/>
</dbReference>
<dbReference type="Gene3D" id="1.20.1290.10">
    <property type="entry name" value="AhpD-like"/>
    <property type="match status" value="1"/>
</dbReference>